<feature type="region of interest" description="Disordered" evidence="1">
    <location>
        <begin position="35"/>
        <end position="85"/>
    </location>
</feature>
<accession>A0AAE0LE02</accession>
<proteinExistence type="predicted"/>
<gene>
    <name evidence="2" type="ORF">CYMTET_10473</name>
</gene>
<name>A0AAE0LE02_9CHLO</name>
<evidence type="ECO:0000313" key="2">
    <source>
        <dbReference type="EMBL" id="KAK3281763.1"/>
    </source>
</evidence>
<evidence type="ECO:0000256" key="1">
    <source>
        <dbReference type="SAM" id="MobiDB-lite"/>
    </source>
</evidence>
<protein>
    <submittedName>
        <fullName evidence="2">Uncharacterized protein</fullName>
    </submittedName>
</protein>
<feature type="compositionally biased region" description="Basic and acidic residues" evidence="1">
    <location>
        <begin position="72"/>
        <end position="81"/>
    </location>
</feature>
<keyword evidence="3" id="KW-1185">Reference proteome</keyword>
<dbReference type="EMBL" id="LGRX02003713">
    <property type="protein sequence ID" value="KAK3281763.1"/>
    <property type="molecule type" value="Genomic_DNA"/>
</dbReference>
<dbReference type="Proteomes" id="UP001190700">
    <property type="component" value="Unassembled WGS sequence"/>
</dbReference>
<comment type="caution">
    <text evidence="2">The sequence shown here is derived from an EMBL/GenBank/DDBJ whole genome shotgun (WGS) entry which is preliminary data.</text>
</comment>
<reference evidence="2 3" key="1">
    <citation type="journal article" date="2015" name="Genome Biol. Evol.">
        <title>Comparative Genomics of a Bacterivorous Green Alga Reveals Evolutionary Causalities and Consequences of Phago-Mixotrophic Mode of Nutrition.</title>
        <authorList>
            <person name="Burns J.A."/>
            <person name="Paasch A."/>
            <person name="Narechania A."/>
            <person name="Kim E."/>
        </authorList>
    </citation>
    <scope>NUCLEOTIDE SEQUENCE [LARGE SCALE GENOMIC DNA]</scope>
    <source>
        <strain evidence="2 3">PLY_AMNH</strain>
    </source>
</reference>
<sequence>MRLGAYPQGIRLKAYVSGHTHGAYALSWGHTPRGIPMGHTPSGRASRYNSSPLKSGLSPDAAPGVVRYQTPRTEDGGRDDATAEPVLGTRREHLALLVAVKTMVQAEQFQGALRWPICMRKVSARCTPAMALVEVS</sequence>
<dbReference type="AlphaFoldDB" id="A0AAE0LE02"/>
<evidence type="ECO:0000313" key="3">
    <source>
        <dbReference type="Proteomes" id="UP001190700"/>
    </source>
</evidence>
<organism evidence="2 3">
    <name type="scientific">Cymbomonas tetramitiformis</name>
    <dbReference type="NCBI Taxonomy" id="36881"/>
    <lineage>
        <taxon>Eukaryota</taxon>
        <taxon>Viridiplantae</taxon>
        <taxon>Chlorophyta</taxon>
        <taxon>Pyramimonadophyceae</taxon>
        <taxon>Pyramimonadales</taxon>
        <taxon>Pyramimonadaceae</taxon>
        <taxon>Cymbomonas</taxon>
    </lineage>
</organism>